<keyword evidence="2" id="KW-0808">Transferase</keyword>
<dbReference type="GO" id="GO:0032259">
    <property type="term" value="P:methylation"/>
    <property type="evidence" value="ECO:0007669"/>
    <property type="project" value="UniProtKB-KW"/>
</dbReference>
<name>A0ABT8MYY9_9BACL</name>
<dbReference type="Gene3D" id="3.40.50.150">
    <property type="entry name" value="Vaccinia Virus protein VP39"/>
    <property type="match status" value="1"/>
</dbReference>
<dbReference type="InterPro" id="IPR052356">
    <property type="entry name" value="Thiol_S-MT"/>
</dbReference>
<dbReference type="InterPro" id="IPR013216">
    <property type="entry name" value="Methyltransf_11"/>
</dbReference>
<organism evidence="2 3">
    <name type="scientific">Planococcus shixiaomingii</name>
    <dbReference type="NCBI Taxonomy" id="3058393"/>
    <lineage>
        <taxon>Bacteria</taxon>
        <taxon>Bacillati</taxon>
        <taxon>Bacillota</taxon>
        <taxon>Bacilli</taxon>
        <taxon>Bacillales</taxon>
        <taxon>Caryophanaceae</taxon>
        <taxon>Planococcus</taxon>
    </lineage>
</organism>
<comment type="caution">
    <text evidence="2">The sequence shown here is derived from an EMBL/GenBank/DDBJ whole genome shotgun (WGS) entry which is preliminary data.</text>
</comment>
<dbReference type="InterPro" id="IPR029063">
    <property type="entry name" value="SAM-dependent_MTases_sf"/>
</dbReference>
<dbReference type="Pfam" id="PF08241">
    <property type="entry name" value="Methyltransf_11"/>
    <property type="match status" value="1"/>
</dbReference>
<accession>A0ABT8MYY9</accession>
<dbReference type="PANTHER" id="PTHR45036">
    <property type="entry name" value="METHYLTRANSFERASE LIKE 7B"/>
    <property type="match status" value="1"/>
</dbReference>
<feature type="domain" description="Methyltransferase type 11" evidence="1">
    <location>
        <begin position="37"/>
        <end position="130"/>
    </location>
</feature>
<evidence type="ECO:0000313" key="2">
    <source>
        <dbReference type="EMBL" id="MDN7240852.1"/>
    </source>
</evidence>
<dbReference type="CDD" id="cd02440">
    <property type="entry name" value="AdoMet_MTases"/>
    <property type="match status" value="1"/>
</dbReference>
<protein>
    <submittedName>
        <fullName evidence="2">Class I SAM-dependent methyltransferase</fullName>
    </submittedName>
</protein>
<dbReference type="RefSeq" id="WP_301722755.1">
    <property type="nucleotide sequence ID" value="NZ_JAUJWV010000001.1"/>
</dbReference>
<dbReference type="PANTHER" id="PTHR45036:SF1">
    <property type="entry name" value="METHYLTRANSFERASE LIKE 7A"/>
    <property type="match status" value="1"/>
</dbReference>
<dbReference type="GO" id="GO:0008168">
    <property type="term" value="F:methyltransferase activity"/>
    <property type="evidence" value="ECO:0007669"/>
    <property type="project" value="UniProtKB-KW"/>
</dbReference>
<evidence type="ECO:0000313" key="3">
    <source>
        <dbReference type="Proteomes" id="UP001172055"/>
    </source>
</evidence>
<reference evidence="2 3" key="1">
    <citation type="submission" date="2023-06" db="EMBL/GenBank/DDBJ databases">
        <title>Novel species in genus Planococcus.</title>
        <authorList>
            <person name="Ning S."/>
        </authorList>
    </citation>
    <scope>NUCLEOTIDE SEQUENCE [LARGE SCALE GENOMIC DNA]</scope>
    <source>
        <strain evidence="2 3">N028</strain>
    </source>
</reference>
<dbReference type="Proteomes" id="UP001172055">
    <property type="component" value="Unassembled WGS sequence"/>
</dbReference>
<gene>
    <name evidence="2" type="ORF">QWY14_03575</name>
</gene>
<evidence type="ECO:0000259" key="1">
    <source>
        <dbReference type="Pfam" id="PF08241"/>
    </source>
</evidence>
<dbReference type="SUPFAM" id="SSF53335">
    <property type="entry name" value="S-adenosyl-L-methionine-dependent methyltransferases"/>
    <property type="match status" value="1"/>
</dbReference>
<proteinExistence type="predicted"/>
<sequence length="198" mass="22103">MGKLFPRFYDIAMTPLENTRFKKIRESLVSIASGRVLEIGSGTGVNFPYYKSGVQVDAIEPNPLMMNQTEKRIKAAQVPIKTHLAKAENLPFADDSFDTVVATLVFCTIPDPVKALQEIKRVSKPGAKFLLFEHVRLDQELMGKTQDLLTPAWKKICDGCHLNRDTVSLLRNAGIPITKVNSYYGGLFLTIECGIEKE</sequence>
<dbReference type="EMBL" id="JAUJWV010000001">
    <property type="protein sequence ID" value="MDN7240852.1"/>
    <property type="molecule type" value="Genomic_DNA"/>
</dbReference>
<keyword evidence="2" id="KW-0489">Methyltransferase</keyword>
<keyword evidence="3" id="KW-1185">Reference proteome</keyword>